<evidence type="ECO:0000313" key="2">
    <source>
        <dbReference type="Proteomes" id="UP000217211"/>
    </source>
</evidence>
<gene>
    <name evidence="1" type="ORF">SJ05684_c21220</name>
</gene>
<keyword evidence="2" id="KW-1185">Reference proteome</keyword>
<accession>A0A249PCA7</accession>
<name>A0A249PCA7_9HYPH</name>
<sequence length="38" mass="4524">MQQVRPRKSPKNAMCPHPKIFTTDLTEDVHSFQWNKKV</sequence>
<dbReference type="EMBL" id="CP023067">
    <property type="protein sequence ID" value="ASY63563.1"/>
    <property type="molecule type" value="Genomic_DNA"/>
</dbReference>
<evidence type="ECO:0000313" key="1">
    <source>
        <dbReference type="EMBL" id="ASY63563.1"/>
    </source>
</evidence>
<dbReference type="Proteomes" id="UP000217211">
    <property type="component" value="Chromosome"/>
</dbReference>
<reference evidence="1 2" key="1">
    <citation type="submission" date="2017-08" db="EMBL/GenBank/DDBJ databases">
        <title>Multipartite genome sequences of Sinorhizobium species nodulating soybeans.</title>
        <authorList>
            <person name="Tian C.F."/>
        </authorList>
    </citation>
    <scope>NUCLEOTIDE SEQUENCE [LARGE SCALE GENOMIC DNA]</scope>
    <source>
        <strain evidence="1 2">CCBAU 05684</strain>
    </source>
</reference>
<proteinExistence type="predicted"/>
<organism evidence="1 2">
    <name type="scientific">Sinorhizobium sojae CCBAU 05684</name>
    <dbReference type="NCBI Taxonomy" id="716928"/>
    <lineage>
        <taxon>Bacteria</taxon>
        <taxon>Pseudomonadati</taxon>
        <taxon>Pseudomonadota</taxon>
        <taxon>Alphaproteobacteria</taxon>
        <taxon>Hyphomicrobiales</taxon>
        <taxon>Rhizobiaceae</taxon>
        <taxon>Sinorhizobium/Ensifer group</taxon>
        <taxon>Sinorhizobium</taxon>
    </lineage>
</organism>
<dbReference type="KEGG" id="esj:SJ05684_c21220"/>
<dbReference type="AlphaFoldDB" id="A0A249PCA7"/>
<protein>
    <submittedName>
        <fullName evidence="1">Uncharacterized protein</fullName>
    </submittedName>
</protein>